<dbReference type="InterPro" id="IPR015421">
    <property type="entry name" value="PyrdxlP-dep_Trfase_major"/>
</dbReference>
<dbReference type="Proteomes" id="UP000219467">
    <property type="component" value="Unassembled WGS sequence"/>
</dbReference>
<evidence type="ECO:0000256" key="5">
    <source>
        <dbReference type="ARBA" id="ARBA00022898"/>
    </source>
</evidence>
<dbReference type="SUPFAM" id="SSF53383">
    <property type="entry name" value="PLP-dependent transferases"/>
    <property type="match status" value="1"/>
</dbReference>
<keyword evidence="4 7" id="KW-0808">Transferase</keyword>
<dbReference type="PROSITE" id="PS00105">
    <property type="entry name" value="AA_TRANSFER_CLASS_1"/>
    <property type="match status" value="1"/>
</dbReference>
<feature type="domain" description="Aminotransferase class I/classII large" evidence="8">
    <location>
        <begin position="32"/>
        <end position="368"/>
    </location>
</feature>
<dbReference type="AlphaFoldDB" id="A0A285CS24"/>
<accession>A0A285CS24</accession>
<dbReference type="RefSeq" id="WP_097030300.1">
    <property type="nucleotide sequence ID" value="NZ_OAOQ01000006.1"/>
</dbReference>
<organism evidence="9 10">
    <name type="scientific">Cereibacter ovatus</name>
    <dbReference type="NCBI Taxonomy" id="439529"/>
    <lineage>
        <taxon>Bacteria</taxon>
        <taxon>Pseudomonadati</taxon>
        <taxon>Pseudomonadota</taxon>
        <taxon>Alphaproteobacteria</taxon>
        <taxon>Rhodobacterales</taxon>
        <taxon>Paracoccaceae</taxon>
        <taxon>Cereibacter</taxon>
    </lineage>
</organism>
<keyword evidence="5" id="KW-0663">Pyridoxal phosphate</keyword>
<reference evidence="10" key="1">
    <citation type="submission" date="2017-08" db="EMBL/GenBank/DDBJ databases">
        <authorList>
            <person name="Varghese N."/>
            <person name="Submissions S."/>
        </authorList>
    </citation>
    <scope>NUCLEOTIDE SEQUENCE [LARGE SCALE GENOMIC DNA]</scope>
    <source>
        <strain evidence="10">JA234</strain>
    </source>
</reference>
<dbReference type="PANTHER" id="PTHR46383">
    <property type="entry name" value="ASPARTATE AMINOTRANSFERASE"/>
    <property type="match status" value="1"/>
</dbReference>
<keyword evidence="10" id="KW-1185">Reference proteome</keyword>
<protein>
    <recommendedName>
        <fullName evidence="7">Aminotransferase</fullName>
        <ecNumber evidence="7">2.6.1.-</ecNumber>
    </recommendedName>
</protein>
<evidence type="ECO:0000313" key="9">
    <source>
        <dbReference type="EMBL" id="SNX70390.1"/>
    </source>
</evidence>
<comment type="catalytic activity">
    <reaction evidence="6">
        <text>L-aspartate + 2-oxoglutarate = oxaloacetate + L-glutamate</text>
        <dbReference type="Rhea" id="RHEA:21824"/>
        <dbReference type="ChEBI" id="CHEBI:16452"/>
        <dbReference type="ChEBI" id="CHEBI:16810"/>
        <dbReference type="ChEBI" id="CHEBI:29985"/>
        <dbReference type="ChEBI" id="CHEBI:29991"/>
        <dbReference type="EC" id="2.6.1.1"/>
    </reaction>
</comment>
<evidence type="ECO:0000256" key="6">
    <source>
        <dbReference type="ARBA" id="ARBA00049185"/>
    </source>
</evidence>
<keyword evidence="3 7" id="KW-0032">Aminotransferase</keyword>
<evidence type="ECO:0000256" key="7">
    <source>
        <dbReference type="RuleBase" id="RU000481"/>
    </source>
</evidence>
<evidence type="ECO:0000256" key="4">
    <source>
        <dbReference type="ARBA" id="ARBA00022679"/>
    </source>
</evidence>
<name>A0A285CS24_9RHOB</name>
<dbReference type="InterPro" id="IPR004839">
    <property type="entry name" value="Aminotransferase_I/II_large"/>
</dbReference>
<comment type="similarity">
    <text evidence="2 7">Belongs to the class-I pyridoxal-phosphate-dependent aminotransferase family.</text>
</comment>
<evidence type="ECO:0000313" key="10">
    <source>
        <dbReference type="Proteomes" id="UP000219467"/>
    </source>
</evidence>
<dbReference type="CDD" id="cd00609">
    <property type="entry name" value="AAT_like"/>
    <property type="match status" value="1"/>
</dbReference>
<dbReference type="InterPro" id="IPR004838">
    <property type="entry name" value="NHTrfase_class1_PyrdxlP-BS"/>
</dbReference>
<dbReference type="OrthoDB" id="9763453at2"/>
<dbReference type="InterPro" id="IPR015424">
    <property type="entry name" value="PyrdxlP-dep_Trfase"/>
</dbReference>
<sequence length="396" mass="42508">MRVSRRGAVDPFIVMDVMEQARALEAAGRSIIHMEVGQPGTAAPAGARAALAQAMETGPLGYTVALGLPELRAGIAGLYRRWYGIDLDPARVVVTAGSSAAFLLAFSALFDAGERVALGEPGYPSYRQILRALSLEPVGIPTAEANRLQPVPADLEGVPDLAGLIVASPGNPSGTMLSREALSALINYAQARDIAFISDEIYHGLDYGTPAVSALEISDDVYVVNSFSKYFSMTGWRLGWLVVPEAHVRLIERLAANMFICPPHASQIAALAALDCQQELDANRAIYAENRRLVLEGLPKAGFTKFAPPDGAFYVYADVSDLTDDSLAFAAEILREAGVAVTPGLDFDPVRGARTLRFSYARATEDIVEGLRRLCDFMARRRRPVSEPPAGIFGPE</sequence>
<evidence type="ECO:0000256" key="3">
    <source>
        <dbReference type="ARBA" id="ARBA00022576"/>
    </source>
</evidence>
<gene>
    <name evidence="9" type="ORF">SAMN05878503_10621</name>
</gene>
<dbReference type="EC" id="2.6.1.-" evidence="7"/>
<comment type="cofactor">
    <cofactor evidence="1 7">
        <name>pyridoxal 5'-phosphate</name>
        <dbReference type="ChEBI" id="CHEBI:597326"/>
    </cofactor>
</comment>
<dbReference type="Pfam" id="PF00155">
    <property type="entry name" value="Aminotran_1_2"/>
    <property type="match status" value="1"/>
</dbReference>
<dbReference type="EMBL" id="OAOQ01000006">
    <property type="protein sequence ID" value="SNX70390.1"/>
    <property type="molecule type" value="Genomic_DNA"/>
</dbReference>
<dbReference type="PANTHER" id="PTHR46383:SF2">
    <property type="entry name" value="AMINOTRANSFERASE"/>
    <property type="match status" value="1"/>
</dbReference>
<evidence type="ECO:0000259" key="8">
    <source>
        <dbReference type="Pfam" id="PF00155"/>
    </source>
</evidence>
<dbReference type="GO" id="GO:0004069">
    <property type="term" value="F:L-aspartate:2-oxoglutarate aminotransferase activity"/>
    <property type="evidence" value="ECO:0007669"/>
    <property type="project" value="UniProtKB-EC"/>
</dbReference>
<proteinExistence type="inferred from homology"/>
<dbReference type="GO" id="GO:0006520">
    <property type="term" value="P:amino acid metabolic process"/>
    <property type="evidence" value="ECO:0007669"/>
    <property type="project" value="InterPro"/>
</dbReference>
<dbReference type="GO" id="GO:0030170">
    <property type="term" value="F:pyridoxal phosphate binding"/>
    <property type="evidence" value="ECO:0007669"/>
    <property type="project" value="InterPro"/>
</dbReference>
<dbReference type="InterPro" id="IPR050596">
    <property type="entry name" value="AspAT/PAT-like"/>
</dbReference>
<dbReference type="Gene3D" id="3.40.640.10">
    <property type="entry name" value="Type I PLP-dependent aspartate aminotransferase-like (Major domain)"/>
    <property type="match status" value="1"/>
</dbReference>
<evidence type="ECO:0000256" key="1">
    <source>
        <dbReference type="ARBA" id="ARBA00001933"/>
    </source>
</evidence>
<evidence type="ECO:0000256" key="2">
    <source>
        <dbReference type="ARBA" id="ARBA00007441"/>
    </source>
</evidence>